<keyword evidence="4" id="KW-0812">Transmembrane</keyword>
<dbReference type="GO" id="GO:0016757">
    <property type="term" value="F:glycosyltransferase activity"/>
    <property type="evidence" value="ECO:0007669"/>
    <property type="project" value="UniProtKB-KW"/>
</dbReference>
<evidence type="ECO:0000313" key="7">
    <source>
        <dbReference type="Proteomes" id="UP000708576"/>
    </source>
</evidence>
<dbReference type="PANTHER" id="PTHR43630">
    <property type="entry name" value="POLY-BETA-1,6-N-ACETYL-D-GLUCOSAMINE SYNTHASE"/>
    <property type="match status" value="1"/>
</dbReference>
<comment type="similarity">
    <text evidence="1">Belongs to the glycosyltransferase 2 family.</text>
</comment>
<dbReference type="InterPro" id="IPR001173">
    <property type="entry name" value="Glyco_trans_2-like"/>
</dbReference>
<feature type="domain" description="Glycosyltransferase 2-like" evidence="5">
    <location>
        <begin position="4"/>
        <end position="141"/>
    </location>
</feature>
<keyword evidence="4" id="KW-1133">Transmembrane helix</keyword>
<dbReference type="EC" id="2.4.-.-" evidence="6"/>
<keyword evidence="7" id="KW-1185">Reference proteome</keyword>
<evidence type="ECO:0000313" key="6">
    <source>
        <dbReference type="EMBL" id="MBS2099106.1"/>
    </source>
</evidence>
<dbReference type="SUPFAM" id="SSF53448">
    <property type="entry name" value="Nucleotide-diphospho-sugar transferases"/>
    <property type="match status" value="1"/>
</dbReference>
<dbReference type="PANTHER" id="PTHR43630:SF1">
    <property type="entry name" value="POLY-BETA-1,6-N-ACETYL-D-GLUCOSAMINE SYNTHASE"/>
    <property type="match status" value="1"/>
</dbReference>
<keyword evidence="2 6" id="KW-0328">Glycosyltransferase</keyword>
<organism evidence="6 7">
    <name type="scientific">Carboxylicivirga linearis</name>
    <dbReference type="NCBI Taxonomy" id="1628157"/>
    <lineage>
        <taxon>Bacteria</taxon>
        <taxon>Pseudomonadati</taxon>
        <taxon>Bacteroidota</taxon>
        <taxon>Bacteroidia</taxon>
        <taxon>Marinilabiliales</taxon>
        <taxon>Marinilabiliaceae</taxon>
        <taxon>Carboxylicivirga</taxon>
    </lineage>
</organism>
<proteinExistence type="inferred from homology"/>
<evidence type="ECO:0000256" key="2">
    <source>
        <dbReference type="ARBA" id="ARBA00022676"/>
    </source>
</evidence>
<comment type="caution">
    <text evidence="6">The sequence shown here is derived from an EMBL/GenBank/DDBJ whole genome shotgun (WGS) entry which is preliminary data.</text>
</comment>
<reference evidence="6 7" key="1">
    <citation type="journal article" date="2015" name="Int. J. Syst. Evol. Microbiol.">
        <title>Carboxylicivirga linearis sp. nov., isolated from a sea cucumber culture pond.</title>
        <authorList>
            <person name="Wang F.Q."/>
            <person name="Zhou Y.X."/>
            <person name="Lin X.Z."/>
            <person name="Chen G.J."/>
            <person name="Du Z.J."/>
        </authorList>
    </citation>
    <scope>NUCLEOTIDE SEQUENCE [LARGE SCALE GENOMIC DNA]</scope>
    <source>
        <strain evidence="6 7">FB218</strain>
    </source>
</reference>
<dbReference type="RefSeq" id="WP_212216349.1">
    <property type="nucleotide sequence ID" value="NZ_JAGUCO010000008.1"/>
</dbReference>
<evidence type="ECO:0000256" key="4">
    <source>
        <dbReference type="SAM" id="Phobius"/>
    </source>
</evidence>
<protein>
    <submittedName>
        <fullName evidence="6">Glycosyltransferase</fullName>
        <ecNumber evidence="6">2.4.-.-</ecNumber>
    </submittedName>
</protein>
<evidence type="ECO:0000259" key="5">
    <source>
        <dbReference type="Pfam" id="PF00535"/>
    </source>
</evidence>
<dbReference type="Gene3D" id="3.90.550.10">
    <property type="entry name" value="Spore Coat Polysaccharide Biosynthesis Protein SpsA, Chain A"/>
    <property type="match status" value="1"/>
</dbReference>
<evidence type="ECO:0000256" key="3">
    <source>
        <dbReference type="ARBA" id="ARBA00022679"/>
    </source>
</evidence>
<name>A0ABS5JXD4_9BACT</name>
<dbReference type="EMBL" id="JAGUCO010000008">
    <property type="protein sequence ID" value="MBS2099106.1"/>
    <property type="molecule type" value="Genomic_DNA"/>
</dbReference>
<dbReference type="Proteomes" id="UP000708576">
    <property type="component" value="Unassembled WGS sequence"/>
</dbReference>
<sequence>MKVSFIVIGRNEGKRLLDCLKSIENAINQMSLDAEIIYVDSQSSDNSVELAKSILKCKVFRITGIYNSAIARNIGVKESNAENLVFLDGDMDLKSSFLPIILDECGDLKFDFVSGNFINNYYSAEGEFLYQDYYKRIYSPQDMYQPTTGGLFAIRRKIWNEVGGMRNRFTKGQDLDLGYRLAKRGYLLLRKKEVMALHHTINYQDVKRLWHSFKTGAAVYPRSVLYRSNILNKYVLKRMLTSDPTLLVLVLSITTSLLIHNYWIILSYLIITIAAVMYKNKEQLKVDFLQRVAIHILRDFLNVGAFLFFYPSDKKNIEYEEV</sequence>
<dbReference type="InterPro" id="IPR029044">
    <property type="entry name" value="Nucleotide-diphossugar_trans"/>
</dbReference>
<accession>A0ABS5JXD4</accession>
<dbReference type="Pfam" id="PF00535">
    <property type="entry name" value="Glycos_transf_2"/>
    <property type="match status" value="1"/>
</dbReference>
<keyword evidence="4" id="KW-0472">Membrane</keyword>
<keyword evidence="3 6" id="KW-0808">Transferase</keyword>
<evidence type="ECO:0000256" key="1">
    <source>
        <dbReference type="ARBA" id="ARBA00006739"/>
    </source>
</evidence>
<gene>
    <name evidence="6" type="ORF">KEM10_12510</name>
</gene>
<feature type="transmembrane region" description="Helical" evidence="4">
    <location>
        <begin position="246"/>
        <end position="276"/>
    </location>
</feature>